<dbReference type="Pfam" id="PF03735">
    <property type="entry name" value="ENT"/>
    <property type="match status" value="1"/>
</dbReference>
<evidence type="ECO:0000256" key="3">
    <source>
        <dbReference type="SAM" id="MobiDB-lite"/>
    </source>
</evidence>
<dbReference type="GO" id="GO:0006355">
    <property type="term" value="P:regulation of DNA-templated transcription"/>
    <property type="evidence" value="ECO:0007669"/>
    <property type="project" value="InterPro"/>
</dbReference>
<proteinExistence type="predicted"/>
<feature type="region of interest" description="Disordered" evidence="3">
    <location>
        <begin position="153"/>
        <end position="174"/>
    </location>
</feature>
<organism evidence="5 6">
    <name type="scientific">Psylliodes chrysocephalus</name>
    <dbReference type="NCBI Taxonomy" id="3402493"/>
    <lineage>
        <taxon>Eukaryota</taxon>
        <taxon>Metazoa</taxon>
        <taxon>Ecdysozoa</taxon>
        <taxon>Arthropoda</taxon>
        <taxon>Hexapoda</taxon>
        <taxon>Insecta</taxon>
        <taxon>Pterygota</taxon>
        <taxon>Neoptera</taxon>
        <taxon>Endopterygota</taxon>
        <taxon>Coleoptera</taxon>
        <taxon>Polyphaga</taxon>
        <taxon>Cucujiformia</taxon>
        <taxon>Chrysomeloidea</taxon>
        <taxon>Chrysomelidae</taxon>
        <taxon>Galerucinae</taxon>
        <taxon>Alticini</taxon>
        <taxon>Psylliodes</taxon>
    </lineage>
</organism>
<dbReference type="PANTHER" id="PTHR16500:SF3">
    <property type="entry name" value="BRCA2-INTERACTING TRANSCRIPTIONAL REPRESSOR EMSY"/>
    <property type="match status" value="1"/>
</dbReference>
<dbReference type="GO" id="GO:0005654">
    <property type="term" value="C:nucleoplasm"/>
    <property type="evidence" value="ECO:0007669"/>
    <property type="project" value="TreeGrafter"/>
</dbReference>
<dbReference type="OrthoDB" id="10035579at2759"/>
<evidence type="ECO:0000259" key="4">
    <source>
        <dbReference type="PROSITE" id="PS51138"/>
    </source>
</evidence>
<evidence type="ECO:0000256" key="1">
    <source>
        <dbReference type="ARBA" id="ARBA00004123"/>
    </source>
</evidence>
<comment type="subcellular location">
    <subcellularLocation>
        <location evidence="1">Nucleus</location>
    </subcellularLocation>
</comment>
<evidence type="ECO:0000313" key="6">
    <source>
        <dbReference type="Proteomes" id="UP001153636"/>
    </source>
</evidence>
<gene>
    <name evidence="5" type="ORF">PSYICH_LOCUS5860</name>
</gene>
<feature type="domain" description="ENT" evidence="4">
    <location>
        <begin position="13"/>
        <end position="98"/>
    </location>
</feature>
<sequence>MWPLLLDMTKEESIQNLRNLELEAYSNLVSALRAQGPLNPDKRKLLKDTGYVLNITQERHKAEVRRAISDEKLNTIAYHITGHNDSLEDWTQEGRRIVPLLPRAPPQTIYSALANDASESASQSNKMLPLPVNTERKRPIIMPVTAAVVPETSKSASFRIPEPPKAEESKKKKLAGTADNASFTQHLLAPKLCKIQQLYRQRSKPKTKELIKKSEHGHLDMLQQHRIIQSIPQTASCSSPQSQYINQRVNVLQNIIVQPIKEELADRDETELTNLKMPDRPAIPPIPVCSNENQAPKPKIITNIKPNTSITIKHTSPQSAGSSTEPQKTIKMCPAKKPVTKTLNSGQKLIVVSSAQTIPSSSILQGALQIPFSKNISIKNFEKFKIVTSNSTPTNLQLTNVTNSGVNSVKHKVVTVKNNPASKKVIPFSQLQVLNSKGSIKVLPLGGKIVSKSVSGNPSPLYIVNTTQQITKVTHTPQIITTSKLQDKSEIKIVEGPSETCSNALSSRENGKSSVLEDILKASGVISEENAAEDYDAKIEEFHIPQVKGNVVEMECDVNSVVIEDRRNELNYIDSTIEQKMVMEENIVDETVVTQKLEIPTSDLVKSEHVLQLNMSEEITTEEVPIDMMDITESKISDTECN</sequence>
<dbReference type="SUPFAM" id="SSF158639">
    <property type="entry name" value="ENT-like"/>
    <property type="match status" value="1"/>
</dbReference>
<dbReference type="PANTHER" id="PTHR16500">
    <property type="entry name" value="BRCA2-INTERACTING TRANSCRIPTIONAL REPRESSOR EMSY"/>
    <property type="match status" value="1"/>
</dbReference>
<protein>
    <recommendedName>
        <fullName evidence="4">ENT domain-containing protein</fullName>
    </recommendedName>
</protein>
<dbReference type="Proteomes" id="UP001153636">
    <property type="component" value="Chromosome 18"/>
</dbReference>
<dbReference type="InterPro" id="IPR036142">
    <property type="entry name" value="ENT_dom-like_sf"/>
</dbReference>
<evidence type="ECO:0000313" key="5">
    <source>
        <dbReference type="EMBL" id="CAH1104788.1"/>
    </source>
</evidence>
<dbReference type="PROSITE" id="PS51138">
    <property type="entry name" value="ENT"/>
    <property type="match status" value="1"/>
</dbReference>
<name>A0A9P0CRB9_9CUCU</name>
<dbReference type="InterPro" id="IPR005491">
    <property type="entry name" value="ENT_dom"/>
</dbReference>
<dbReference type="InterPro" id="IPR033482">
    <property type="entry name" value="EMSY"/>
</dbReference>
<dbReference type="EMBL" id="OV651830">
    <property type="protein sequence ID" value="CAH1104788.1"/>
    <property type="molecule type" value="Genomic_DNA"/>
</dbReference>
<dbReference type="AlphaFoldDB" id="A0A9P0CRB9"/>
<reference evidence="5" key="1">
    <citation type="submission" date="2022-01" db="EMBL/GenBank/DDBJ databases">
        <authorList>
            <person name="King R."/>
        </authorList>
    </citation>
    <scope>NUCLEOTIDE SEQUENCE</scope>
</reference>
<accession>A0A9P0CRB9</accession>
<keyword evidence="2" id="KW-0539">Nucleus</keyword>
<dbReference type="Gene3D" id="1.10.1240.40">
    <property type="entry name" value="ENT domain"/>
    <property type="match status" value="1"/>
</dbReference>
<evidence type="ECO:0000256" key="2">
    <source>
        <dbReference type="ARBA" id="ARBA00023242"/>
    </source>
</evidence>
<keyword evidence="6" id="KW-1185">Reference proteome</keyword>
<dbReference type="SMART" id="SM01191">
    <property type="entry name" value="ENT"/>
    <property type="match status" value="1"/>
</dbReference>